<feature type="domain" description="PLOD1-3-like GT" evidence="1">
    <location>
        <begin position="40"/>
        <end position="213"/>
    </location>
</feature>
<protein>
    <recommendedName>
        <fullName evidence="1">PLOD1-3-like GT domain-containing protein</fullName>
    </recommendedName>
</protein>
<evidence type="ECO:0000313" key="2">
    <source>
        <dbReference type="EMBL" id="QHT31925.1"/>
    </source>
</evidence>
<dbReference type="SUPFAM" id="SSF53448">
    <property type="entry name" value="Nucleotide-diphospho-sugar transferases"/>
    <property type="match status" value="1"/>
</dbReference>
<dbReference type="PANTHER" id="PTHR10730">
    <property type="entry name" value="PROCOLLAGEN-LYSINE,2-OXOGLUTARATE 5-DIOXYGENASE/GLYCOSYLTRANSFERASE 25 FAMILY MEMBER"/>
    <property type="match status" value="1"/>
</dbReference>
<dbReference type="InterPro" id="IPR050757">
    <property type="entry name" value="Collagen_mod_GT25"/>
</dbReference>
<name>A0A6C0EXF6_9ZZZZ</name>
<dbReference type="PANTHER" id="PTHR10730:SF45">
    <property type="entry name" value="PROCOLLAGEN-LYSINE,2-OXOGLUTARATE 5-DIOXYGENASE"/>
    <property type="match status" value="1"/>
</dbReference>
<dbReference type="InterPro" id="IPR029044">
    <property type="entry name" value="Nucleotide-diphossugar_trans"/>
</dbReference>
<organism evidence="2">
    <name type="scientific">viral metagenome</name>
    <dbReference type="NCBI Taxonomy" id="1070528"/>
    <lineage>
        <taxon>unclassified sequences</taxon>
        <taxon>metagenomes</taxon>
        <taxon>organismal metagenomes</taxon>
    </lineage>
</organism>
<dbReference type="InterPro" id="IPR057589">
    <property type="entry name" value="GT_PLOD"/>
</dbReference>
<proteinExistence type="predicted"/>
<evidence type="ECO:0000259" key="1">
    <source>
        <dbReference type="Pfam" id="PF25342"/>
    </source>
</evidence>
<reference evidence="2" key="1">
    <citation type="journal article" date="2020" name="Nature">
        <title>Giant virus diversity and host interactions through global metagenomics.</title>
        <authorList>
            <person name="Schulz F."/>
            <person name="Roux S."/>
            <person name="Paez-Espino D."/>
            <person name="Jungbluth S."/>
            <person name="Walsh D.A."/>
            <person name="Denef V.J."/>
            <person name="McMahon K.D."/>
            <person name="Konstantinidis K.T."/>
            <person name="Eloe-Fadrosh E.A."/>
            <person name="Kyrpides N.C."/>
            <person name="Woyke T."/>
        </authorList>
    </citation>
    <scope>NUCLEOTIDE SEQUENCE</scope>
    <source>
        <strain evidence="2">GVMAG-M-3300009155-48</strain>
    </source>
</reference>
<accession>A0A6C0EXF6</accession>
<dbReference type="EMBL" id="MN738927">
    <property type="protein sequence ID" value="QHT31925.1"/>
    <property type="molecule type" value="Genomic_DNA"/>
</dbReference>
<dbReference type="AlphaFoldDB" id="A0A6C0EXF6"/>
<dbReference type="CDD" id="cd22997">
    <property type="entry name" value="GT_LH"/>
    <property type="match status" value="1"/>
</dbReference>
<dbReference type="Pfam" id="PF25342">
    <property type="entry name" value="GT_PLOD"/>
    <property type="match status" value="1"/>
</dbReference>
<sequence length="254" mass="30124">MIYVYTFYTDETRINYLKESASLNNIEICYLKKDTWNGYVDKIIAIHDIIKKHSNNDIICFIDAYDVLINQNLEYLLEKFNYYKCDLLIGAELNCFPAKYKDYYPIIDSKYKYVNSGGYIGYKHALLELFNWKSYDEIYRICSDGGDQSFFNEYFISKHSDKIKLDTECLIFQNMHLVNWNELTFDNGKLFNTILKQNPCFIHFNGGTWQQSNHENIMPIFVEKMKSTMKNKTVDNLNDFSQIITPTCYPHPQI</sequence>